<keyword evidence="2" id="KW-1185">Reference proteome</keyword>
<name>A0AAW0LAD1_QUESU</name>
<sequence>MFCHYTARAGRQMISSAKQVVMLTQARTLASPPTPFSSHPTNVRLVPEPNRSFVTMTTNNDDPHEVDAIFQRKHSLRSKLRKDLKNMDPIRRSEEDNAIQSIVLEAPWFKASKSLCAYISCAALREVDTSRIVSQVLSKPTQEQKKLYVPRVEDRNSNMRMLKISSVADLIINSMNILEPSLVDCDGKQREDVMEASNPVDLFILPGHSFSLFLLGLHLTDLEDVWAVVGVLYLTFLLQCIVKFESYYDLFLKKYQELAMQQKWKQPLLVALSYSLQIVDEGAIAVTSNDVPVDALVSPAGFIPISPAALDRG</sequence>
<dbReference type="PANTHER" id="PTHR23407:SF10">
    <property type="entry name" value="5-FORMYLTETRAHYDROFOLATE CYCLO-LIGASE, MITOCHONDRIAL-LIKE ISOFORM X1"/>
    <property type="match status" value="1"/>
</dbReference>
<dbReference type="Pfam" id="PF01812">
    <property type="entry name" value="5-FTHF_cyc-lig"/>
    <property type="match status" value="1"/>
</dbReference>
<reference evidence="1 2" key="1">
    <citation type="journal article" date="2018" name="Sci. Data">
        <title>The draft genome sequence of cork oak.</title>
        <authorList>
            <person name="Ramos A.M."/>
            <person name="Usie A."/>
            <person name="Barbosa P."/>
            <person name="Barros P.M."/>
            <person name="Capote T."/>
            <person name="Chaves I."/>
            <person name="Simoes F."/>
            <person name="Abreu I."/>
            <person name="Carrasquinho I."/>
            <person name="Faro C."/>
            <person name="Guimaraes J.B."/>
            <person name="Mendonca D."/>
            <person name="Nobrega F."/>
            <person name="Rodrigues L."/>
            <person name="Saibo N.J.M."/>
            <person name="Varela M.C."/>
            <person name="Egas C."/>
            <person name="Matos J."/>
            <person name="Miguel C.M."/>
            <person name="Oliveira M.M."/>
            <person name="Ricardo C.P."/>
            <person name="Goncalves S."/>
        </authorList>
    </citation>
    <scope>NUCLEOTIDE SEQUENCE [LARGE SCALE GENOMIC DNA]</scope>
    <source>
        <strain evidence="2">cv. HL8</strain>
    </source>
</reference>
<protein>
    <submittedName>
        <fullName evidence="1">5-formyltetrahydrofolate cyclo-ligase</fullName>
    </submittedName>
</protein>
<accession>A0AAW0LAD1</accession>
<gene>
    <name evidence="1" type="primary">5FCL_1</name>
    <name evidence="1" type="ORF">CFP56_005598</name>
</gene>
<dbReference type="SUPFAM" id="SSF100950">
    <property type="entry name" value="NagB/RpiA/CoA transferase-like"/>
    <property type="match status" value="2"/>
</dbReference>
<dbReference type="GO" id="GO:0030272">
    <property type="term" value="F:5-formyltetrahydrofolate cyclo-ligase activity"/>
    <property type="evidence" value="ECO:0007669"/>
    <property type="project" value="TreeGrafter"/>
</dbReference>
<dbReference type="GO" id="GO:0035999">
    <property type="term" value="P:tetrahydrofolate interconversion"/>
    <property type="evidence" value="ECO:0007669"/>
    <property type="project" value="TreeGrafter"/>
</dbReference>
<evidence type="ECO:0000313" key="1">
    <source>
        <dbReference type="EMBL" id="KAK7848037.1"/>
    </source>
</evidence>
<comment type="caution">
    <text evidence="1">The sequence shown here is derived from an EMBL/GenBank/DDBJ whole genome shotgun (WGS) entry which is preliminary data.</text>
</comment>
<dbReference type="AlphaFoldDB" id="A0AAW0LAD1"/>
<organism evidence="1 2">
    <name type="scientific">Quercus suber</name>
    <name type="common">Cork oak</name>
    <dbReference type="NCBI Taxonomy" id="58331"/>
    <lineage>
        <taxon>Eukaryota</taxon>
        <taxon>Viridiplantae</taxon>
        <taxon>Streptophyta</taxon>
        <taxon>Embryophyta</taxon>
        <taxon>Tracheophyta</taxon>
        <taxon>Spermatophyta</taxon>
        <taxon>Magnoliopsida</taxon>
        <taxon>eudicotyledons</taxon>
        <taxon>Gunneridae</taxon>
        <taxon>Pentapetalae</taxon>
        <taxon>rosids</taxon>
        <taxon>fabids</taxon>
        <taxon>Fagales</taxon>
        <taxon>Fagaceae</taxon>
        <taxon>Quercus</taxon>
    </lineage>
</organism>
<dbReference type="PANTHER" id="PTHR23407">
    <property type="entry name" value="ATPASE INHIBITOR/5-FORMYLTETRAHYDROFOLATE CYCLO-LIGASE"/>
    <property type="match status" value="1"/>
</dbReference>
<dbReference type="GO" id="GO:0009396">
    <property type="term" value="P:folic acid-containing compound biosynthetic process"/>
    <property type="evidence" value="ECO:0007669"/>
    <property type="project" value="TreeGrafter"/>
</dbReference>
<dbReference type="InterPro" id="IPR024185">
    <property type="entry name" value="FTHF_cligase-like_sf"/>
</dbReference>
<dbReference type="Gene3D" id="3.40.50.10420">
    <property type="entry name" value="NagB/RpiA/CoA transferase-like"/>
    <property type="match status" value="2"/>
</dbReference>
<dbReference type="GO" id="GO:0005739">
    <property type="term" value="C:mitochondrion"/>
    <property type="evidence" value="ECO:0007669"/>
    <property type="project" value="TreeGrafter"/>
</dbReference>
<evidence type="ECO:0000313" key="2">
    <source>
        <dbReference type="Proteomes" id="UP000237347"/>
    </source>
</evidence>
<proteinExistence type="predicted"/>
<dbReference type="InterPro" id="IPR002698">
    <property type="entry name" value="FTHF_cligase"/>
</dbReference>
<dbReference type="Proteomes" id="UP000237347">
    <property type="component" value="Unassembled WGS sequence"/>
</dbReference>
<dbReference type="EMBL" id="PKMF04000132">
    <property type="protein sequence ID" value="KAK7848037.1"/>
    <property type="molecule type" value="Genomic_DNA"/>
</dbReference>
<dbReference type="InterPro" id="IPR037171">
    <property type="entry name" value="NagB/RpiA_transferase-like"/>
</dbReference>